<dbReference type="InterPro" id="IPR000524">
    <property type="entry name" value="Tscrpt_reg_HTH_GntR"/>
</dbReference>
<dbReference type="EMBL" id="CP141614">
    <property type="protein sequence ID" value="WRP15912.1"/>
    <property type="molecule type" value="Genomic_DNA"/>
</dbReference>
<evidence type="ECO:0000313" key="6">
    <source>
        <dbReference type="Proteomes" id="UP001333102"/>
    </source>
</evidence>
<protein>
    <submittedName>
        <fullName evidence="5">GntR family transcriptional regulator</fullName>
    </submittedName>
</protein>
<feature type="domain" description="HTH gntR-type" evidence="4">
    <location>
        <begin position="25"/>
        <end position="93"/>
    </location>
</feature>
<dbReference type="CDD" id="cd07377">
    <property type="entry name" value="WHTH_GntR"/>
    <property type="match status" value="1"/>
</dbReference>
<dbReference type="SUPFAM" id="SSF64288">
    <property type="entry name" value="Chorismate lyase-like"/>
    <property type="match status" value="1"/>
</dbReference>
<dbReference type="RefSeq" id="WP_324670323.1">
    <property type="nucleotide sequence ID" value="NZ_CP141614.1"/>
</dbReference>
<dbReference type="InterPro" id="IPR036388">
    <property type="entry name" value="WH-like_DNA-bd_sf"/>
</dbReference>
<keyword evidence="3" id="KW-0804">Transcription</keyword>
<dbReference type="Gene3D" id="3.40.1410.10">
    <property type="entry name" value="Chorismate lyase-like"/>
    <property type="match status" value="1"/>
</dbReference>
<dbReference type="InterPro" id="IPR036390">
    <property type="entry name" value="WH_DNA-bd_sf"/>
</dbReference>
<evidence type="ECO:0000259" key="4">
    <source>
        <dbReference type="PROSITE" id="PS50949"/>
    </source>
</evidence>
<dbReference type="Proteomes" id="UP001333102">
    <property type="component" value="Chromosome"/>
</dbReference>
<organism evidence="5 6">
    <name type="scientific">Geochorda subterranea</name>
    <dbReference type="NCBI Taxonomy" id="3109564"/>
    <lineage>
        <taxon>Bacteria</taxon>
        <taxon>Bacillati</taxon>
        <taxon>Bacillota</taxon>
        <taxon>Limnochordia</taxon>
        <taxon>Limnochordales</taxon>
        <taxon>Geochordaceae</taxon>
        <taxon>Geochorda</taxon>
    </lineage>
</organism>
<dbReference type="InterPro" id="IPR011663">
    <property type="entry name" value="UTRA"/>
</dbReference>
<dbReference type="InterPro" id="IPR050679">
    <property type="entry name" value="Bact_HTH_transcr_reg"/>
</dbReference>
<dbReference type="PANTHER" id="PTHR44846">
    <property type="entry name" value="MANNOSYL-D-GLYCERATE TRANSPORT/METABOLISM SYSTEM REPRESSOR MNGR-RELATED"/>
    <property type="match status" value="1"/>
</dbReference>
<accession>A0ABZ1BSV8</accession>
<dbReference type="Pfam" id="PF07702">
    <property type="entry name" value="UTRA"/>
    <property type="match status" value="1"/>
</dbReference>
<dbReference type="SMART" id="SM00345">
    <property type="entry name" value="HTH_GNTR"/>
    <property type="match status" value="1"/>
</dbReference>
<keyword evidence="2" id="KW-0238">DNA-binding</keyword>
<dbReference type="SMART" id="SM00866">
    <property type="entry name" value="UTRA"/>
    <property type="match status" value="1"/>
</dbReference>
<evidence type="ECO:0000256" key="1">
    <source>
        <dbReference type="ARBA" id="ARBA00023015"/>
    </source>
</evidence>
<gene>
    <name evidence="5" type="ORF">VLY81_03045</name>
</gene>
<sequence>MPTTVSRRDPVLDALRWTPGARGSAPLYVQLKRSLLDLVERGEIRNGQRIPSERQLAQHLGISRMTVRQALVELVQESVLVRRQGRGTFVAERKIEQGLVSLTSFSEDMRRRGMRPGARLLEMEVQEAPPKVERALALDADRRVLVIRRLRLADGIPMALETSHLPVARVPSVPRGRVAEGSLYEYLQGELGIDLAHAHQTLEPVLAGESEARLLGVEPGSPLLLMERTTYDAAGEPVEFVRSLYRGDRYKFFVELRRDRPVRGESS</sequence>
<keyword evidence="6" id="KW-1185">Reference proteome</keyword>
<dbReference type="InterPro" id="IPR028978">
    <property type="entry name" value="Chorismate_lyase_/UTRA_dom_sf"/>
</dbReference>
<evidence type="ECO:0000256" key="3">
    <source>
        <dbReference type="ARBA" id="ARBA00023163"/>
    </source>
</evidence>
<evidence type="ECO:0000313" key="5">
    <source>
        <dbReference type="EMBL" id="WRP15912.1"/>
    </source>
</evidence>
<dbReference type="Pfam" id="PF00392">
    <property type="entry name" value="GntR"/>
    <property type="match status" value="1"/>
</dbReference>
<name>A0ABZ1BSV8_9FIRM</name>
<dbReference type="PANTHER" id="PTHR44846:SF1">
    <property type="entry name" value="MANNOSYL-D-GLYCERATE TRANSPORT_METABOLISM SYSTEM REPRESSOR MNGR-RELATED"/>
    <property type="match status" value="1"/>
</dbReference>
<proteinExistence type="predicted"/>
<reference evidence="6" key="1">
    <citation type="submission" date="2023-12" db="EMBL/GenBank/DDBJ databases">
        <title>Novel isolates from deep terrestrial aquifers shed light on the physiology and ecology of the class Limnochordia.</title>
        <authorList>
            <person name="Karnachuk O.V."/>
            <person name="Lukina A.P."/>
            <person name="Avakyan M.R."/>
            <person name="Kadnikov V."/>
            <person name="Begmatov S."/>
            <person name="Beletsky A.V."/>
            <person name="Mardanov A.V."/>
            <person name="Ravin N.V."/>
        </authorList>
    </citation>
    <scope>NUCLEOTIDE SEQUENCE [LARGE SCALE GENOMIC DNA]</scope>
    <source>
        <strain evidence="6">LN</strain>
    </source>
</reference>
<evidence type="ECO:0000256" key="2">
    <source>
        <dbReference type="ARBA" id="ARBA00023125"/>
    </source>
</evidence>
<dbReference type="SUPFAM" id="SSF46785">
    <property type="entry name" value="Winged helix' DNA-binding domain"/>
    <property type="match status" value="1"/>
</dbReference>
<dbReference type="Gene3D" id="1.10.10.10">
    <property type="entry name" value="Winged helix-like DNA-binding domain superfamily/Winged helix DNA-binding domain"/>
    <property type="match status" value="1"/>
</dbReference>
<dbReference type="PRINTS" id="PR00035">
    <property type="entry name" value="HTHGNTR"/>
</dbReference>
<dbReference type="PROSITE" id="PS50949">
    <property type="entry name" value="HTH_GNTR"/>
    <property type="match status" value="1"/>
</dbReference>
<keyword evidence="1" id="KW-0805">Transcription regulation</keyword>